<comment type="caution">
    <text evidence="8">The sequence shown here is derived from an EMBL/GenBank/DDBJ whole genome shotgun (WGS) entry which is preliminary data.</text>
</comment>
<proteinExistence type="predicted"/>
<keyword evidence="6" id="KW-0739">Sodium transport</keyword>
<evidence type="ECO:0000256" key="6">
    <source>
        <dbReference type="ARBA" id="ARBA00023201"/>
    </source>
</evidence>
<evidence type="ECO:0000256" key="1">
    <source>
        <dbReference type="ARBA" id="ARBA00004651"/>
    </source>
</evidence>
<keyword evidence="7" id="KW-1133">Transmembrane helix</keyword>
<protein>
    <submittedName>
        <fullName evidence="8">Uncharacterized protein</fullName>
    </submittedName>
</protein>
<dbReference type="Proteomes" id="UP001217089">
    <property type="component" value="Unassembled WGS sequence"/>
</dbReference>
<comment type="subcellular location">
    <subcellularLocation>
        <location evidence="1">Cell membrane</location>
        <topology evidence="1">Multi-pass membrane protein</topology>
    </subcellularLocation>
</comment>
<dbReference type="PANTHER" id="PTHR42985">
    <property type="entry name" value="SODIUM-COUPLED MONOCARBOXYLATE TRANSPORTER"/>
    <property type="match status" value="1"/>
</dbReference>
<keyword evidence="3" id="KW-1003">Cell membrane</keyword>
<dbReference type="PANTHER" id="PTHR42985:SF40">
    <property type="entry name" value="LD47995P-RELATED"/>
    <property type="match status" value="1"/>
</dbReference>
<evidence type="ECO:0000256" key="2">
    <source>
        <dbReference type="ARBA" id="ARBA00022448"/>
    </source>
</evidence>
<feature type="transmembrane region" description="Helical" evidence="7">
    <location>
        <begin position="15"/>
        <end position="34"/>
    </location>
</feature>
<keyword evidence="2" id="KW-0813">Transport</keyword>
<keyword evidence="9" id="KW-1185">Reference proteome</keyword>
<evidence type="ECO:0000313" key="8">
    <source>
        <dbReference type="EMBL" id="KAJ8317902.1"/>
    </source>
</evidence>
<evidence type="ECO:0000256" key="4">
    <source>
        <dbReference type="ARBA" id="ARBA00023053"/>
    </source>
</evidence>
<evidence type="ECO:0000256" key="3">
    <source>
        <dbReference type="ARBA" id="ARBA00022475"/>
    </source>
</evidence>
<evidence type="ECO:0000256" key="7">
    <source>
        <dbReference type="SAM" id="Phobius"/>
    </source>
</evidence>
<dbReference type="EMBL" id="JARBDR010000214">
    <property type="protein sequence ID" value="KAJ8317902.1"/>
    <property type="molecule type" value="Genomic_DNA"/>
</dbReference>
<keyword evidence="7" id="KW-0812">Transmembrane</keyword>
<evidence type="ECO:0000256" key="5">
    <source>
        <dbReference type="ARBA" id="ARBA00023065"/>
    </source>
</evidence>
<evidence type="ECO:0000313" key="9">
    <source>
        <dbReference type="Proteomes" id="UP001217089"/>
    </source>
</evidence>
<dbReference type="InterPro" id="IPR051163">
    <property type="entry name" value="Sodium:Solute_Symporter_SSF"/>
</dbReference>
<dbReference type="InterPro" id="IPR038377">
    <property type="entry name" value="Na/Glc_symporter_sf"/>
</dbReference>
<keyword evidence="5" id="KW-0406">Ion transport</keyword>
<reference evidence="8 9" key="1">
    <citation type="submission" date="2022-12" db="EMBL/GenBank/DDBJ databases">
        <title>Chromosome-level genome of Tegillarca granosa.</title>
        <authorList>
            <person name="Kim J."/>
        </authorList>
    </citation>
    <scope>NUCLEOTIDE SEQUENCE [LARGE SCALE GENOMIC DNA]</scope>
    <source>
        <strain evidence="8">Teg-2019</strain>
        <tissue evidence="8">Adductor muscle</tissue>
    </source>
</reference>
<keyword evidence="4" id="KW-0915">Sodium</keyword>
<gene>
    <name evidence="8" type="ORF">KUTeg_002993</name>
</gene>
<dbReference type="Gene3D" id="1.20.1730.10">
    <property type="entry name" value="Sodium/glucose cotransporter"/>
    <property type="match status" value="1"/>
</dbReference>
<organism evidence="8 9">
    <name type="scientific">Tegillarca granosa</name>
    <name type="common">Malaysian cockle</name>
    <name type="synonym">Anadara granosa</name>
    <dbReference type="NCBI Taxonomy" id="220873"/>
    <lineage>
        <taxon>Eukaryota</taxon>
        <taxon>Metazoa</taxon>
        <taxon>Spiralia</taxon>
        <taxon>Lophotrochozoa</taxon>
        <taxon>Mollusca</taxon>
        <taxon>Bivalvia</taxon>
        <taxon>Autobranchia</taxon>
        <taxon>Pteriomorphia</taxon>
        <taxon>Arcoida</taxon>
        <taxon>Arcoidea</taxon>
        <taxon>Arcidae</taxon>
        <taxon>Tegillarca</taxon>
    </lineage>
</organism>
<feature type="transmembrane region" description="Helical" evidence="7">
    <location>
        <begin position="55"/>
        <end position="80"/>
    </location>
</feature>
<name>A0ABQ9FKT5_TEGGR</name>
<keyword evidence="7" id="KW-0472">Membrane</keyword>
<sequence>MCNCFSFNPDPTVRHTVWTVCIGGGIFWGAIYGINQAQVQRAISLPTVRSMQIAVWLNFPGFVLIQTLACSVGLVMFAYFHTCDPAKLGVVKKTDQVRHIYTV</sequence>
<accession>A0ABQ9FKT5</accession>